<dbReference type="CDD" id="cd07895">
    <property type="entry name" value="Adenylation_mRNA_capping"/>
    <property type="match status" value="1"/>
</dbReference>
<evidence type="ECO:0000256" key="3">
    <source>
        <dbReference type="ARBA" id="ARBA00022664"/>
    </source>
</evidence>
<evidence type="ECO:0000256" key="12">
    <source>
        <dbReference type="ARBA" id="ARBA00044624"/>
    </source>
</evidence>
<dbReference type="EC" id="2.7.7.50" evidence="2"/>
<comment type="caution">
    <text evidence="16">The sequence shown here is derived from an EMBL/GenBank/DDBJ whole genome shotgun (WGS) entry which is preliminary data.</text>
</comment>
<dbReference type="EMBL" id="VYZN01000001">
    <property type="protein sequence ID" value="KAE9545342.1"/>
    <property type="molecule type" value="Genomic_DNA"/>
</dbReference>
<dbReference type="InterPro" id="IPR013846">
    <property type="entry name" value="mRNA_cap_enzyme_C"/>
</dbReference>
<sequence length="783" mass="90871">MSGSKRYGSSSSYSSHSPPVPERWLKCPRKSYTTITDKFVAFKTPLDNKYDDQIPIQNRFNTEMLLSSMSNMKVSIGLWIDLTKTSRFYDKSEIEDSGCTYVKIPCAGHEQPPTREQAQLFVDICSKFIAKNPLLSIGVHCTHGFNRTGFMIATYLIETLDFDVTSALAQFAAARPPGIYKQDYIVELFQRYSDEEPILAPELPDWCLESEEDNYNSNKHESSSRNKREFRDQDSKDRREHEPPSKRSRNEINNRNPVFMEGVSGVTAIFDQPRLSNIQRRTQDLCKWKRSGFPGSQPVSMDIHNMKLLHTKPYRVTWKADGTRYLMFIQGENEIYFIDRDNSVFEVEGLKFLHRKNLDHHLKDTLLDGEMIIDKVDGQNIPRYLVYDVVAFEGFDVGKQPFYPNRCMLIEVDIIKPRHQAIMCGRLDKTQEPFSIRLKQFYDINASDKLLGNFSKNLSHEPDGLIFQPSTDPYVAGTCPEVLKWKPLELNSVDFKLKIVTEGGTGILESKVGYLYVGGKSDPFARIKYNKELKNMDGKIIECKFENGNWKFMRERTDKSFPNALKTAIAICHSIETPVTKEILLKYIQQAPRTLRILHYYEVLFKMSLPAKNFFRSFSTCNIRYGKRNFKNFILYNRGTNQFRKQQEENPNKDFQITDYGIRDTTVRVGRKFITIREKIPDIIVPDLDDFNLKPYVSYRAPEITQSEFTAKDLFNAVYRKKIVDDFKNNKLKENFDPIEPNEEESLTPEQAKLKARQTGRPENSKIKSYTENGNLKLTDESF</sequence>
<dbReference type="PROSITE" id="PS50054">
    <property type="entry name" value="TYR_PHOSPHATASE_DUAL"/>
    <property type="match status" value="1"/>
</dbReference>
<feature type="compositionally biased region" description="Basic and acidic residues" evidence="13">
    <location>
        <begin position="218"/>
        <end position="252"/>
    </location>
</feature>
<feature type="domain" description="Tyrosine specific protein phosphatases" evidence="15">
    <location>
        <begin position="119"/>
        <end position="186"/>
    </location>
</feature>
<dbReference type="InterPro" id="IPR051029">
    <property type="entry name" value="mRNA_Capping_Enz/RNA_Phosphat"/>
</dbReference>
<dbReference type="PROSITE" id="PS50056">
    <property type="entry name" value="TYR_PHOSPHATASE_2"/>
    <property type="match status" value="1"/>
</dbReference>
<dbReference type="Pfam" id="PF03919">
    <property type="entry name" value="mRNA_cap_C"/>
    <property type="match status" value="1"/>
</dbReference>
<evidence type="ECO:0000256" key="1">
    <source>
        <dbReference type="ARBA" id="ARBA00004123"/>
    </source>
</evidence>
<dbReference type="PROSITE" id="PS00383">
    <property type="entry name" value="TYR_PHOSPHATASE_1"/>
    <property type="match status" value="1"/>
</dbReference>
<dbReference type="GO" id="GO:0004484">
    <property type="term" value="F:mRNA guanylyltransferase activity"/>
    <property type="evidence" value="ECO:0007669"/>
    <property type="project" value="UniProtKB-EC"/>
</dbReference>
<evidence type="ECO:0000256" key="8">
    <source>
        <dbReference type="ARBA" id="ARBA00022912"/>
    </source>
</evidence>
<dbReference type="Pfam" id="PF09809">
    <property type="entry name" value="MRP-L27"/>
    <property type="match status" value="1"/>
</dbReference>
<name>A0A6G0UAL1_APHGL</name>
<dbReference type="InterPro" id="IPR016130">
    <property type="entry name" value="Tyr_Pase_AS"/>
</dbReference>
<comment type="catalytic activity">
    <reaction evidence="12">
        <text>a 5'-end diphospho-ribonucleoside in mRNA + GTP + H(+) = a 5'-end (5'-triphosphoguanosine)-ribonucleoside in mRNA + diphosphate</text>
        <dbReference type="Rhea" id="RHEA:67012"/>
        <dbReference type="Rhea" id="RHEA-COMP:17165"/>
        <dbReference type="Rhea" id="RHEA-COMP:17166"/>
        <dbReference type="ChEBI" id="CHEBI:15378"/>
        <dbReference type="ChEBI" id="CHEBI:33019"/>
        <dbReference type="ChEBI" id="CHEBI:37565"/>
        <dbReference type="ChEBI" id="CHEBI:167616"/>
        <dbReference type="ChEBI" id="CHEBI:167617"/>
        <dbReference type="EC" id="2.7.7.50"/>
    </reaction>
    <physiologicalReaction direction="left-to-right" evidence="12">
        <dbReference type="Rhea" id="RHEA:67013"/>
    </physiologicalReaction>
</comment>
<feature type="non-terminal residue" evidence="16">
    <location>
        <position position="783"/>
    </location>
</feature>
<dbReference type="CDD" id="cd17664">
    <property type="entry name" value="Mce1_N"/>
    <property type="match status" value="1"/>
</dbReference>
<accession>A0A6G0UAL1</accession>
<dbReference type="OrthoDB" id="200924at2759"/>
<dbReference type="FunFam" id="3.90.190.10:FF:000040">
    <property type="entry name" value="mRNA-capping enzyme"/>
    <property type="match status" value="1"/>
</dbReference>
<dbReference type="InterPro" id="IPR020422">
    <property type="entry name" value="TYR_PHOSPHATASE_DUAL_dom"/>
</dbReference>
<dbReference type="SUPFAM" id="SSF50249">
    <property type="entry name" value="Nucleic acid-binding proteins"/>
    <property type="match status" value="1"/>
</dbReference>
<evidence type="ECO:0000256" key="11">
    <source>
        <dbReference type="ARBA" id="ARBA00023242"/>
    </source>
</evidence>
<dbReference type="Pfam" id="PF00782">
    <property type="entry name" value="DSPc"/>
    <property type="match status" value="1"/>
</dbReference>
<dbReference type="SUPFAM" id="SSF56091">
    <property type="entry name" value="DNA ligase/mRNA capping enzyme, catalytic domain"/>
    <property type="match status" value="1"/>
</dbReference>
<dbReference type="GO" id="GO:0005524">
    <property type="term" value="F:ATP binding"/>
    <property type="evidence" value="ECO:0007669"/>
    <property type="project" value="InterPro"/>
</dbReference>
<evidence type="ECO:0000256" key="10">
    <source>
        <dbReference type="ARBA" id="ARBA00023134"/>
    </source>
</evidence>
<dbReference type="GO" id="GO:0005762">
    <property type="term" value="C:mitochondrial large ribosomal subunit"/>
    <property type="evidence" value="ECO:0007669"/>
    <property type="project" value="InterPro"/>
</dbReference>
<dbReference type="Pfam" id="PF01331">
    <property type="entry name" value="mRNA_cap_enzyme"/>
    <property type="match status" value="1"/>
</dbReference>
<evidence type="ECO:0000256" key="4">
    <source>
        <dbReference type="ARBA" id="ARBA00022679"/>
    </source>
</evidence>
<gene>
    <name evidence="16" type="ORF">AGLY_000885</name>
</gene>
<protein>
    <recommendedName>
        <fullName evidence="2">mRNA guanylyltransferase</fullName>
        <ecNumber evidence="2">2.7.7.50</ecNumber>
    </recommendedName>
</protein>
<evidence type="ECO:0000256" key="13">
    <source>
        <dbReference type="SAM" id="MobiDB-lite"/>
    </source>
</evidence>
<dbReference type="Proteomes" id="UP000475862">
    <property type="component" value="Unassembled WGS sequence"/>
</dbReference>
<keyword evidence="9" id="KW-0506">mRNA capping</keyword>
<feature type="region of interest" description="Disordered" evidence="13">
    <location>
        <begin position="214"/>
        <end position="257"/>
    </location>
</feature>
<keyword evidence="4" id="KW-0808">Transferase</keyword>
<keyword evidence="10" id="KW-0342">GTP-binding</keyword>
<dbReference type="FunFam" id="3.30.470.30:FF:000040">
    <property type="entry name" value="mRNA-capping enzyme"/>
    <property type="match status" value="1"/>
</dbReference>
<keyword evidence="3" id="KW-0507">mRNA processing</keyword>
<evidence type="ECO:0000256" key="5">
    <source>
        <dbReference type="ARBA" id="ARBA00022695"/>
    </source>
</evidence>
<dbReference type="SUPFAM" id="SSF52799">
    <property type="entry name" value="(Phosphotyrosine protein) phosphatases II"/>
    <property type="match status" value="1"/>
</dbReference>
<dbReference type="Gene3D" id="2.40.50.140">
    <property type="entry name" value="Nucleic acid-binding proteins"/>
    <property type="match status" value="1"/>
</dbReference>
<keyword evidence="8" id="KW-0904">Protein phosphatase</keyword>
<dbReference type="GO" id="GO:0005525">
    <property type="term" value="F:GTP binding"/>
    <property type="evidence" value="ECO:0007669"/>
    <property type="project" value="UniProtKB-KW"/>
</dbReference>
<dbReference type="Gene3D" id="3.90.190.10">
    <property type="entry name" value="Protein tyrosine phosphatase superfamily"/>
    <property type="match status" value="1"/>
</dbReference>
<feature type="compositionally biased region" description="Polar residues" evidence="13">
    <location>
        <begin position="767"/>
        <end position="776"/>
    </location>
</feature>
<feature type="region of interest" description="Disordered" evidence="13">
    <location>
        <begin position="1"/>
        <end position="21"/>
    </location>
</feature>
<keyword evidence="7" id="KW-0378">Hydrolase</keyword>
<dbReference type="GO" id="GO:0005634">
    <property type="term" value="C:nucleus"/>
    <property type="evidence" value="ECO:0007669"/>
    <property type="project" value="UniProtKB-SubCell"/>
</dbReference>
<comment type="subcellular location">
    <subcellularLocation>
        <location evidence="1">Nucleus</location>
    </subcellularLocation>
</comment>
<evidence type="ECO:0000256" key="7">
    <source>
        <dbReference type="ARBA" id="ARBA00022801"/>
    </source>
</evidence>
<dbReference type="PANTHER" id="PTHR10367">
    <property type="entry name" value="MRNA-CAPPING ENZYME"/>
    <property type="match status" value="1"/>
</dbReference>
<evidence type="ECO:0000259" key="15">
    <source>
        <dbReference type="PROSITE" id="PS50056"/>
    </source>
</evidence>
<dbReference type="AlphaFoldDB" id="A0A6G0UAL1"/>
<evidence type="ECO:0000256" key="9">
    <source>
        <dbReference type="ARBA" id="ARBA00023042"/>
    </source>
</evidence>
<evidence type="ECO:0000256" key="2">
    <source>
        <dbReference type="ARBA" id="ARBA00012475"/>
    </source>
</evidence>
<dbReference type="Gene3D" id="3.30.470.30">
    <property type="entry name" value="DNA ligase/mRNA capping enzyme"/>
    <property type="match status" value="1"/>
</dbReference>
<keyword evidence="11" id="KW-0539">Nucleus</keyword>
<proteinExistence type="predicted"/>
<dbReference type="InterPro" id="IPR001339">
    <property type="entry name" value="mRNA_cap_enzyme_adenylation"/>
</dbReference>
<keyword evidence="5" id="KW-0548">Nucleotidyltransferase</keyword>
<evidence type="ECO:0000313" key="16">
    <source>
        <dbReference type="EMBL" id="KAE9545342.1"/>
    </source>
</evidence>
<dbReference type="InterPro" id="IPR000387">
    <property type="entry name" value="Tyr_Pase_dom"/>
</dbReference>
<dbReference type="GO" id="GO:0006370">
    <property type="term" value="P:7-methylguanosine mRNA capping"/>
    <property type="evidence" value="ECO:0007669"/>
    <property type="project" value="UniProtKB-KW"/>
</dbReference>
<dbReference type="InterPro" id="IPR029021">
    <property type="entry name" value="Prot-tyrosine_phosphatase-like"/>
</dbReference>
<feature type="region of interest" description="Disordered" evidence="13">
    <location>
        <begin position="735"/>
        <end position="783"/>
    </location>
</feature>
<feature type="compositionally biased region" description="Low complexity" evidence="13">
    <location>
        <begin position="1"/>
        <end position="17"/>
    </location>
</feature>
<evidence type="ECO:0000256" key="6">
    <source>
        <dbReference type="ARBA" id="ARBA00022741"/>
    </source>
</evidence>
<evidence type="ECO:0000259" key="14">
    <source>
        <dbReference type="PROSITE" id="PS50054"/>
    </source>
</evidence>
<feature type="domain" description="Tyrosine-protein phosphatase" evidence="14">
    <location>
        <begin position="41"/>
        <end position="198"/>
    </location>
</feature>
<dbReference type="PANTHER" id="PTHR10367:SF17">
    <property type="entry name" value="MRNA-CAPPING ENZYME"/>
    <property type="match status" value="1"/>
</dbReference>
<keyword evidence="6" id="KW-0547">Nucleotide-binding</keyword>
<keyword evidence="17" id="KW-1185">Reference proteome</keyword>
<dbReference type="InterPro" id="IPR000340">
    <property type="entry name" value="Dual-sp_phosphatase_cat-dom"/>
</dbReference>
<dbReference type="InterPro" id="IPR019189">
    <property type="entry name" value="Ribosomal_mL41"/>
</dbReference>
<dbReference type="GO" id="GO:0003735">
    <property type="term" value="F:structural constituent of ribosome"/>
    <property type="evidence" value="ECO:0007669"/>
    <property type="project" value="InterPro"/>
</dbReference>
<dbReference type="Gene3D" id="3.30.1490.430">
    <property type="match status" value="1"/>
</dbReference>
<dbReference type="GO" id="GO:0004721">
    <property type="term" value="F:phosphoprotein phosphatase activity"/>
    <property type="evidence" value="ECO:0007669"/>
    <property type="project" value="UniProtKB-KW"/>
</dbReference>
<organism evidence="16 17">
    <name type="scientific">Aphis glycines</name>
    <name type="common">Soybean aphid</name>
    <dbReference type="NCBI Taxonomy" id="307491"/>
    <lineage>
        <taxon>Eukaryota</taxon>
        <taxon>Metazoa</taxon>
        <taxon>Ecdysozoa</taxon>
        <taxon>Arthropoda</taxon>
        <taxon>Hexapoda</taxon>
        <taxon>Insecta</taxon>
        <taxon>Pterygota</taxon>
        <taxon>Neoptera</taxon>
        <taxon>Paraneoptera</taxon>
        <taxon>Hemiptera</taxon>
        <taxon>Sternorrhyncha</taxon>
        <taxon>Aphidomorpha</taxon>
        <taxon>Aphidoidea</taxon>
        <taxon>Aphididae</taxon>
        <taxon>Aphidini</taxon>
        <taxon>Aphis</taxon>
        <taxon>Aphis</taxon>
    </lineage>
</organism>
<dbReference type="InterPro" id="IPR012340">
    <property type="entry name" value="NA-bd_OB-fold"/>
</dbReference>
<evidence type="ECO:0000313" key="17">
    <source>
        <dbReference type="Proteomes" id="UP000475862"/>
    </source>
</evidence>
<reference evidence="16 17" key="1">
    <citation type="submission" date="2019-08" db="EMBL/GenBank/DDBJ databases">
        <title>The genome of the soybean aphid Biotype 1, its phylome, world population structure and adaptation to the North American continent.</title>
        <authorList>
            <person name="Giordano R."/>
            <person name="Donthu R.K."/>
            <person name="Hernandez A.G."/>
            <person name="Wright C.L."/>
            <person name="Zimin A.V."/>
        </authorList>
    </citation>
    <scope>NUCLEOTIDE SEQUENCE [LARGE SCALE GENOMIC DNA]</scope>
    <source>
        <tissue evidence="16">Whole aphids</tissue>
    </source>
</reference>
<dbReference type="FunFam" id="2.40.50.140:FF:000291">
    <property type="entry name" value="mRNA-capping enzyme"/>
    <property type="match status" value="1"/>
</dbReference>